<keyword evidence="6" id="KW-1185">Reference proteome</keyword>
<dbReference type="EMBL" id="CATOUU010000492">
    <property type="protein sequence ID" value="CAI9931539.1"/>
    <property type="molecule type" value="Genomic_DNA"/>
</dbReference>
<evidence type="ECO:0000256" key="1">
    <source>
        <dbReference type="SAM" id="Phobius"/>
    </source>
</evidence>
<feature type="transmembrane region" description="Helical" evidence="1">
    <location>
        <begin position="105"/>
        <end position="125"/>
    </location>
</feature>
<keyword evidence="1" id="KW-0812">Transmembrane</keyword>
<reference evidence="2" key="1">
    <citation type="submission" date="2023-06" db="EMBL/GenBank/DDBJ databases">
        <authorList>
            <person name="Kurt Z."/>
        </authorList>
    </citation>
    <scope>NUCLEOTIDE SEQUENCE</scope>
</reference>
<dbReference type="EMBL" id="CAXDID020000298">
    <property type="protein sequence ID" value="CAL6072982.1"/>
    <property type="molecule type" value="Genomic_DNA"/>
</dbReference>
<dbReference type="EMBL" id="CAXDID020000298">
    <property type="protein sequence ID" value="CAL6072990.1"/>
    <property type="molecule type" value="Genomic_DNA"/>
</dbReference>
<reference evidence="4 6" key="2">
    <citation type="submission" date="2024-07" db="EMBL/GenBank/DDBJ databases">
        <authorList>
            <person name="Akdeniz Z."/>
        </authorList>
    </citation>
    <scope>NUCLEOTIDE SEQUENCE [LARGE SCALE GENOMIC DNA]</scope>
</reference>
<organism evidence="2">
    <name type="scientific">Hexamita inflata</name>
    <dbReference type="NCBI Taxonomy" id="28002"/>
    <lineage>
        <taxon>Eukaryota</taxon>
        <taxon>Metamonada</taxon>
        <taxon>Diplomonadida</taxon>
        <taxon>Hexamitidae</taxon>
        <taxon>Hexamitinae</taxon>
        <taxon>Hexamita</taxon>
    </lineage>
</organism>
<protein>
    <submittedName>
        <fullName evidence="4">Hypothetical_protein</fullName>
    </submittedName>
</protein>
<evidence type="ECO:0000313" key="3">
    <source>
        <dbReference type="EMBL" id="CAI9931539.1"/>
    </source>
</evidence>
<accession>A0AA86P714</accession>
<gene>
    <name evidence="2" type="ORF">HINF_LOCUS19180</name>
    <name evidence="3" type="ORF">HINF_LOCUS19184</name>
    <name evidence="4" type="ORF">HINF_LOCUS55885</name>
    <name evidence="5" type="ORF">HINF_LOCUS55889</name>
</gene>
<evidence type="ECO:0000313" key="2">
    <source>
        <dbReference type="EMBL" id="CAI9931535.1"/>
    </source>
</evidence>
<keyword evidence="1" id="KW-0472">Membrane</keyword>
<evidence type="ECO:0000313" key="5">
    <source>
        <dbReference type="EMBL" id="CAL6072990.1"/>
    </source>
</evidence>
<name>A0AA86P714_9EUKA</name>
<evidence type="ECO:0000313" key="6">
    <source>
        <dbReference type="Proteomes" id="UP001642409"/>
    </source>
</evidence>
<dbReference type="AlphaFoldDB" id="A0AA86P714"/>
<dbReference type="EMBL" id="CATOUU010000492">
    <property type="protein sequence ID" value="CAI9931535.1"/>
    <property type="molecule type" value="Genomic_DNA"/>
</dbReference>
<comment type="caution">
    <text evidence="2">The sequence shown here is derived from an EMBL/GenBank/DDBJ whole genome shotgun (WGS) entry which is preliminary data.</text>
</comment>
<keyword evidence="1" id="KW-1133">Transmembrane helix</keyword>
<sequence>MKAKVRNGSTSLEMLELIIQKFIQNVFQLEIRRLLNTTHVFGNIAQNSTPPTKRQINDFRLQKLKYLQILPKVPTRGLKVRVDAYQGAKSLSEQKIVHHDVKICFSLQIHLILLPLSLVMFSLVFNPKKQLAVRSKV</sequence>
<evidence type="ECO:0000313" key="4">
    <source>
        <dbReference type="EMBL" id="CAL6072982.1"/>
    </source>
</evidence>
<proteinExistence type="predicted"/>
<dbReference type="Proteomes" id="UP001642409">
    <property type="component" value="Unassembled WGS sequence"/>
</dbReference>